<dbReference type="PANTHER" id="PTHR37994">
    <property type="entry name" value="ARAE_2_N DOMAIN-CONTAINING PROTEIN-RELATED"/>
    <property type="match status" value="1"/>
</dbReference>
<feature type="transmembrane region" description="Helical" evidence="6">
    <location>
        <begin position="224"/>
        <end position="247"/>
    </location>
</feature>
<sequence>MAAAAAADGAGEQFSRVETQSQEKEAREGQKDTQSSESQGLDPGHEPLRNAPTFKDEFAPEPVEEEAPQEKPKSPGLVEKTMQKLGLNDILLKSMFKGSVAPIIGLAICQAPAVTRQLGTLGYLVGVITVLSLVILPRGKFIQTMVLNCLATAIGCAMAMLINYSAVKARLNTSDPREMAAFIQANGRAPYNSSQSAVCGVWLFFQIWLCNTVRAKYPAFNMPVILYSIVVDIACTFGPEFPSLAVAEAFVKSLLSAIFIGLAIATAVSLLVFPISSRQVITKQMGGVLGLFKMSIVLEKQYLQGLEKEDMFSLEMTETSAGRSAKESKGGKKDKGPKLTKEQKNAMALRGTIGAIRELMGKIYGDMKFAKRDIAWGHLSAKDLGEMFNLIRMCVIPMTGIGTIMDIFQRVGRDRGWDAEGPGEGEEGGIFQRFEPIGKEESQRIWNDIMKQLHEPFEILSEAITQGIDHAGILLKFFPQPKAQNKAAAQQGGTDADVEASGGELRPGQAGFSNVIDAKIETFNSRKGEILRLWAKEKGLCADGNLENWPQESTRLFEKRRNDQAQLFVILYLEKLMQATGEAVQDLVAFAEARVEDGTMSKKRLIFPNGRRLRKWFLGIFSNEDSTAEDSPDIMETGTNVVYLGHGWMNKKDPEHLPAANAWERFGNGLRRFSHFFGSPESVFAFRVACATMTIGIIAFLESSQQFFIRQRLVWAMFMIALGMTQTSGQSTFGFLLRIGGTFIAMVNCFIIYYIVDRKVPGIFVFLWLFILVEYYFFFKYPQFIPATIICIVTQVLILGYELQTNLVGVAASESSGQPYYPLYTLAPYRLATVAAGCFVAFFWTVFPSPVSDRTWLRKDLSAVLYLLANYSSVVHTTMRATMRGTVGDLEIPGTPAHSLFKVRRKLFGKLTMLLPSLQMHANFQKFEPTLGGKFPEDQYQDIILRSTRIMNYCTLMSYVLTYLAPKGPTENSEKDWMLALGKVFEDVSPVHHQILSTLTLLSNCLLSGQSLPPYLPLPKPYEMTRHLLSMRADGSPMSHHHKSAHGGGTRHSSAPSSSSASSTASSSSSTHSTSHPNNGDGETSNQNNPSNSEQDDRRNRPLEARSLLDARNMEQKGYTEFAVLQVCSALIVGDLEGLVATVGGLVGTVDFSFRVEQNVSDESSVSDMGSVRRMGTWASRAAEARAAAGSGSGGGGGGGGGGEKGKGKKN</sequence>
<evidence type="ECO:0000313" key="11">
    <source>
        <dbReference type="Proteomes" id="UP000094444"/>
    </source>
</evidence>
<feature type="compositionally biased region" description="Basic and acidic residues" evidence="5">
    <location>
        <begin position="21"/>
        <end position="31"/>
    </location>
</feature>
<feature type="region of interest" description="Disordered" evidence="5">
    <location>
        <begin position="319"/>
        <end position="341"/>
    </location>
</feature>
<dbReference type="PANTHER" id="PTHR37994:SF4">
    <property type="entry name" value="ER TRANSPORTER 6TM N-TERMINAL DOMAIN-CONTAINING PROTEIN-RELATED"/>
    <property type="match status" value="1"/>
</dbReference>
<feature type="region of interest" description="Disordered" evidence="5">
    <location>
        <begin position="1"/>
        <end position="78"/>
    </location>
</feature>
<feature type="compositionally biased region" description="Polar residues" evidence="5">
    <location>
        <begin position="1081"/>
        <end position="1093"/>
    </location>
</feature>
<feature type="transmembrane region" description="Helical" evidence="6">
    <location>
        <begin position="120"/>
        <end position="138"/>
    </location>
</feature>
<keyword evidence="2 6" id="KW-0812">Transmembrane</keyword>
<feature type="compositionally biased region" description="Basic and acidic residues" evidence="5">
    <location>
        <begin position="43"/>
        <end position="58"/>
    </location>
</feature>
<dbReference type="Pfam" id="PF13515">
    <property type="entry name" value="FUSC_2"/>
    <property type="match status" value="1"/>
</dbReference>
<gene>
    <name evidence="10" type="ORF">DHEL01_v210615</name>
</gene>
<feature type="compositionally biased region" description="Basic and acidic residues" evidence="5">
    <location>
        <begin position="324"/>
        <end position="341"/>
    </location>
</feature>
<dbReference type="Proteomes" id="UP000094444">
    <property type="component" value="Unassembled WGS sequence"/>
</dbReference>
<feature type="domain" description="Integral membrane bound transporter" evidence="9">
    <location>
        <begin position="707"/>
        <end position="844"/>
    </location>
</feature>
<evidence type="ECO:0008006" key="12">
    <source>
        <dbReference type="Google" id="ProtNLM"/>
    </source>
</evidence>
<evidence type="ECO:0000256" key="3">
    <source>
        <dbReference type="ARBA" id="ARBA00022989"/>
    </source>
</evidence>
<feature type="transmembrane region" description="Helical" evidence="6">
    <location>
        <begin position="735"/>
        <end position="755"/>
    </location>
</feature>
<evidence type="ECO:0000259" key="9">
    <source>
        <dbReference type="Pfam" id="PF13515"/>
    </source>
</evidence>
<evidence type="ECO:0000256" key="1">
    <source>
        <dbReference type="ARBA" id="ARBA00004141"/>
    </source>
</evidence>
<accession>A0A2P5HL69</accession>
<feature type="transmembrane region" description="Helical" evidence="6">
    <location>
        <begin position="784"/>
        <end position="803"/>
    </location>
</feature>
<evidence type="ECO:0000256" key="5">
    <source>
        <dbReference type="SAM" id="MobiDB-lite"/>
    </source>
</evidence>
<name>A0A2P5HL69_DIAHE</name>
<feature type="transmembrane region" description="Helical" evidence="6">
    <location>
        <begin position="823"/>
        <end position="847"/>
    </location>
</feature>
<reference evidence="10" key="1">
    <citation type="submission" date="2017-09" db="EMBL/GenBank/DDBJ databases">
        <title>Polyketide synthases of a Diaporthe helianthi virulent isolate.</title>
        <authorList>
            <person name="Baroncelli R."/>
        </authorList>
    </citation>
    <scope>NUCLEOTIDE SEQUENCE [LARGE SCALE GENOMIC DNA]</scope>
    <source>
        <strain evidence="10">7/96</strain>
    </source>
</reference>
<dbReference type="Pfam" id="PF10334">
    <property type="entry name" value="BRE4"/>
    <property type="match status" value="1"/>
</dbReference>
<feature type="domain" description="DUF2421" evidence="7">
    <location>
        <begin position="848"/>
        <end position="1148"/>
    </location>
</feature>
<comment type="subcellular location">
    <subcellularLocation>
        <location evidence="1">Membrane</location>
        <topology evidence="1">Multi-pass membrane protein</topology>
    </subcellularLocation>
</comment>
<feature type="compositionally biased region" description="Gly residues" evidence="5">
    <location>
        <begin position="1191"/>
        <end position="1203"/>
    </location>
</feature>
<dbReference type="EMBL" id="MAVT02001412">
    <property type="protein sequence ID" value="POS70994.1"/>
    <property type="molecule type" value="Genomic_DNA"/>
</dbReference>
<keyword evidence="3 6" id="KW-1133">Transmembrane helix</keyword>
<protein>
    <recommendedName>
        <fullName evidence="12">ER transporter 6TM N-terminal domain-containing protein</fullName>
    </recommendedName>
</protein>
<dbReference type="OrthoDB" id="2274698at2759"/>
<feature type="compositionally biased region" description="Low complexity" evidence="5">
    <location>
        <begin position="1179"/>
        <end position="1190"/>
    </location>
</feature>
<organism evidence="10 11">
    <name type="scientific">Diaporthe helianthi</name>
    <dbReference type="NCBI Taxonomy" id="158607"/>
    <lineage>
        <taxon>Eukaryota</taxon>
        <taxon>Fungi</taxon>
        <taxon>Dikarya</taxon>
        <taxon>Ascomycota</taxon>
        <taxon>Pezizomycotina</taxon>
        <taxon>Sordariomycetes</taxon>
        <taxon>Sordariomycetidae</taxon>
        <taxon>Diaporthales</taxon>
        <taxon>Diaporthaceae</taxon>
        <taxon>Diaporthe</taxon>
    </lineage>
</organism>
<evidence type="ECO:0000256" key="4">
    <source>
        <dbReference type="ARBA" id="ARBA00023136"/>
    </source>
</evidence>
<evidence type="ECO:0000259" key="8">
    <source>
        <dbReference type="Pfam" id="PF10337"/>
    </source>
</evidence>
<dbReference type="InterPro" id="IPR018820">
    <property type="entry name" value="BRE4-related_DUF2421"/>
</dbReference>
<evidence type="ECO:0000256" key="2">
    <source>
        <dbReference type="ARBA" id="ARBA00022692"/>
    </source>
</evidence>
<proteinExistence type="predicted"/>
<evidence type="ECO:0000313" key="10">
    <source>
        <dbReference type="EMBL" id="POS70994.1"/>
    </source>
</evidence>
<feature type="region of interest" description="Disordered" evidence="5">
    <location>
        <begin position="1033"/>
        <end position="1101"/>
    </location>
</feature>
<feature type="transmembrane region" description="Helical" evidence="6">
    <location>
        <begin position="254"/>
        <end position="275"/>
    </location>
</feature>
<feature type="domain" description="Putative ER transporter 6TM N-terminal" evidence="8">
    <location>
        <begin position="87"/>
        <end position="411"/>
    </location>
</feature>
<evidence type="ECO:0000256" key="6">
    <source>
        <dbReference type="SAM" id="Phobius"/>
    </source>
</evidence>
<feature type="transmembrane region" description="Helical" evidence="6">
    <location>
        <begin position="145"/>
        <end position="166"/>
    </location>
</feature>
<feature type="transmembrane region" description="Helical" evidence="6">
    <location>
        <begin position="762"/>
        <end position="778"/>
    </location>
</feature>
<dbReference type="GO" id="GO:0016020">
    <property type="term" value="C:membrane"/>
    <property type="evidence" value="ECO:0007669"/>
    <property type="project" value="UniProtKB-SubCell"/>
</dbReference>
<dbReference type="InterPro" id="IPR049453">
    <property type="entry name" value="Memb_transporter_dom"/>
</dbReference>
<dbReference type="STRING" id="158607.A0A2P5HL69"/>
<keyword evidence="11" id="KW-1185">Reference proteome</keyword>
<comment type="caution">
    <text evidence="10">The sequence shown here is derived from an EMBL/GenBank/DDBJ whole genome shotgun (WGS) entry which is preliminary data.</text>
</comment>
<feature type="transmembrane region" description="Helical" evidence="6">
    <location>
        <begin position="684"/>
        <end position="701"/>
    </location>
</feature>
<dbReference type="Pfam" id="PF10337">
    <property type="entry name" value="ArAE_2_N"/>
    <property type="match status" value="1"/>
</dbReference>
<dbReference type="AlphaFoldDB" id="A0A2P5HL69"/>
<evidence type="ECO:0000259" key="7">
    <source>
        <dbReference type="Pfam" id="PF10334"/>
    </source>
</evidence>
<dbReference type="InParanoid" id="A0A2P5HL69"/>
<feature type="compositionally biased region" description="Low complexity" evidence="5">
    <location>
        <begin position="1052"/>
        <end position="1077"/>
    </location>
</feature>
<feature type="compositionally biased region" description="Low complexity" evidence="5">
    <location>
        <begin position="1"/>
        <end position="11"/>
    </location>
</feature>
<dbReference type="InterPro" id="IPR018823">
    <property type="entry name" value="ArAE_2_N"/>
</dbReference>
<keyword evidence="4 6" id="KW-0472">Membrane</keyword>
<feature type="region of interest" description="Disordered" evidence="5">
    <location>
        <begin position="1179"/>
        <end position="1211"/>
    </location>
</feature>